<dbReference type="EMBL" id="CP001948">
    <property type="protein sequence ID" value="AHL30133.1"/>
    <property type="molecule type" value="Genomic_DNA"/>
</dbReference>
<dbReference type="AlphaFoldDB" id="W8P921"/>
<dbReference type="Proteomes" id="UP000002313">
    <property type="component" value="Chromosome VII"/>
</dbReference>
<dbReference type="HOGENOM" id="CLU_2454737_0_0_1"/>
<name>W8P921_ENCIT</name>
<dbReference type="GeneID" id="20314068"/>
<gene>
    <name evidence="1" type="ORF">Eint_071625</name>
</gene>
<dbReference type="RefSeq" id="XP_009161878.1">
    <property type="nucleotide sequence ID" value="XM_009163614.1"/>
</dbReference>
<reference evidence="1 2" key="2">
    <citation type="journal article" date="2012" name="Proc. Natl. Acad. Sci. U.S.A.">
        <title>Gain and loss of multiple functionally related, horizontally transferred genes in the reduced genomes of two microsporidian parasites.</title>
        <authorList>
            <person name="Pombert J.-F."/>
            <person name="Selman M."/>
            <person name="Burki F."/>
            <person name="Bardell F.T."/>
            <person name="Farinelli L."/>
            <person name="Solter L.F."/>
            <person name="Whitman D.W."/>
            <person name="Weiss L.M."/>
            <person name="Corradi N."/>
            <person name="Keeling P.J."/>
        </authorList>
    </citation>
    <scope>NUCLEOTIDE SEQUENCE [LARGE SCALE GENOMIC DNA]</scope>
    <source>
        <strain evidence="1 2">ATCC 50506</strain>
    </source>
</reference>
<evidence type="ECO:0000313" key="2">
    <source>
        <dbReference type="Proteomes" id="UP000002313"/>
    </source>
</evidence>
<proteinExistence type="predicted"/>
<reference evidence="1 2" key="1">
    <citation type="journal article" date="2010" name="Nat. Commun.">
        <title>The complete sequence of the smallest known nuclear genome from the microsporidian Encephalitozoon intestinalis.</title>
        <authorList>
            <person name="Corradi N."/>
            <person name="Pombert J.-F."/>
            <person name="Farinelli L."/>
            <person name="Didier E.S."/>
            <person name="Keeling P.J."/>
        </authorList>
    </citation>
    <scope>NUCLEOTIDE SEQUENCE [LARGE SCALE GENOMIC DNA]</scope>
    <source>
        <strain evidence="1 2">ATCC 50506</strain>
    </source>
</reference>
<dbReference type="OrthoDB" id="2192791at2759"/>
<dbReference type="KEGG" id="ein:Eint_071625"/>
<accession>W8P921</accession>
<organism evidence="1 2">
    <name type="scientific">Encephalitozoon intestinalis (strain ATCC 50506)</name>
    <name type="common">Microsporidian parasite</name>
    <name type="synonym">Septata intestinalis</name>
    <dbReference type="NCBI Taxonomy" id="876142"/>
    <lineage>
        <taxon>Eukaryota</taxon>
        <taxon>Fungi</taxon>
        <taxon>Fungi incertae sedis</taxon>
        <taxon>Microsporidia</taxon>
        <taxon>Unikaryonidae</taxon>
        <taxon>Encephalitozoon</taxon>
    </lineage>
</organism>
<sequence>MEKKNRELARENTELKKKITSMKRIEGDLLKDKIKKEYFGFRVWKRISGELEKNINMVENVLSSLKNLKMDIPKNGPEEVLGDKSNQKE</sequence>
<dbReference type="VEuPathDB" id="MicrosporidiaDB:Eint_071625"/>
<protein>
    <submittedName>
        <fullName evidence="1">Uncharacterized protein</fullName>
    </submittedName>
</protein>
<keyword evidence="2" id="KW-1185">Reference proteome</keyword>
<evidence type="ECO:0000313" key="1">
    <source>
        <dbReference type="EMBL" id="AHL30133.1"/>
    </source>
</evidence>